<proteinExistence type="predicted"/>
<keyword evidence="2" id="KW-1185">Reference proteome</keyword>
<evidence type="ECO:0000313" key="2">
    <source>
        <dbReference type="Proteomes" id="UP001307889"/>
    </source>
</evidence>
<evidence type="ECO:0000313" key="1">
    <source>
        <dbReference type="EMBL" id="BET00394.1"/>
    </source>
</evidence>
<dbReference type="EMBL" id="AP028919">
    <property type="protein sequence ID" value="BET00394.1"/>
    <property type="molecule type" value="Genomic_DNA"/>
</dbReference>
<organism evidence="1 2">
    <name type="scientific">Nesidiocoris tenuis</name>
    <dbReference type="NCBI Taxonomy" id="355587"/>
    <lineage>
        <taxon>Eukaryota</taxon>
        <taxon>Metazoa</taxon>
        <taxon>Ecdysozoa</taxon>
        <taxon>Arthropoda</taxon>
        <taxon>Hexapoda</taxon>
        <taxon>Insecta</taxon>
        <taxon>Pterygota</taxon>
        <taxon>Neoptera</taxon>
        <taxon>Paraneoptera</taxon>
        <taxon>Hemiptera</taxon>
        <taxon>Heteroptera</taxon>
        <taxon>Panheteroptera</taxon>
        <taxon>Cimicomorpha</taxon>
        <taxon>Miridae</taxon>
        <taxon>Dicyphina</taxon>
        <taxon>Nesidiocoris</taxon>
    </lineage>
</organism>
<dbReference type="Proteomes" id="UP001307889">
    <property type="component" value="Chromosome 11"/>
</dbReference>
<protein>
    <submittedName>
        <fullName evidence="1">Uncharacterized protein</fullName>
    </submittedName>
</protein>
<gene>
    <name evidence="1" type="ORF">NTJ_13210</name>
</gene>
<accession>A0ABN7B7N5</accession>
<reference evidence="1 2" key="1">
    <citation type="submission" date="2023-09" db="EMBL/GenBank/DDBJ databases">
        <title>Nesidiocoris tenuis whole genome shotgun sequence.</title>
        <authorList>
            <person name="Shibata T."/>
            <person name="Shimoda M."/>
            <person name="Kobayashi T."/>
            <person name="Uehara T."/>
        </authorList>
    </citation>
    <scope>NUCLEOTIDE SEQUENCE [LARGE SCALE GENOMIC DNA]</scope>
    <source>
        <strain evidence="1 2">Japan</strain>
    </source>
</reference>
<sequence>MAMLEPQTIAQYAGRLVKGGCYPAPKIQAIASAVVEATRESLERGASVETLLNTVRGNVTVVEDDGEFYLYTNDGIGTIQIENPQMPLHQAPEAPAGDADVAGGNPPIVNQEDMDQQLQAQRRGWPARYRRLPRNAIEVAGTMIHDYLTQRLVAGTTFGDSIRVIANAGYRIGQEAKLDPYGDQDIRTVPINPRRELPHELRQAFWRIMRGIDTNQVGTQDAIAQALAEIPSYRLTEDGFTDAPYATDAQLIRMEKVQPLRSVVWNVAQAPAEPERRIH</sequence>
<name>A0ABN7B7N5_9HEMI</name>